<feature type="signal peptide" evidence="1">
    <location>
        <begin position="1"/>
        <end position="23"/>
    </location>
</feature>
<dbReference type="PANTHER" id="PTHR32060">
    <property type="entry name" value="TAIL-SPECIFIC PROTEASE"/>
    <property type="match status" value="1"/>
</dbReference>
<feature type="chain" id="PRO_5045997485" evidence="1">
    <location>
        <begin position="24"/>
        <end position="351"/>
    </location>
</feature>
<keyword evidence="1" id="KW-0732">Signal</keyword>
<reference evidence="3" key="1">
    <citation type="submission" date="2023-02" db="EMBL/GenBank/DDBJ databases">
        <title>Polaribacter ponticola sp. nov., isolated from seawater.</title>
        <authorList>
            <person name="Baek J.H."/>
            <person name="Kim J.M."/>
            <person name="Choi D.G."/>
            <person name="Jeon C.O."/>
        </authorList>
    </citation>
    <scope>NUCLEOTIDE SEQUENCE</scope>
    <source>
        <strain evidence="3">MSW5</strain>
    </source>
</reference>
<feature type="domain" description="Tail specific protease" evidence="2">
    <location>
        <begin position="121"/>
        <end position="330"/>
    </location>
</feature>
<dbReference type="InterPro" id="IPR005151">
    <property type="entry name" value="Tail-specific_protease"/>
</dbReference>
<accession>A0ABT5S6H7</accession>
<evidence type="ECO:0000256" key="1">
    <source>
        <dbReference type="SAM" id="SignalP"/>
    </source>
</evidence>
<name>A0ABT5S6H7_9FLAO</name>
<dbReference type="Pfam" id="PF03572">
    <property type="entry name" value="Peptidase_S41"/>
    <property type="match status" value="1"/>
</dbReference>
<protein>
    <submittedName>
        <fullName evidence="3">S41 family peptidase</fullName>
    </submittedName>
</protein>
<dbReference type="PANTHER" id="PTHR32060:SF30">
    <property type="entry name" value="CARBOXY-TERMINAL PROCESSING PROTEASE CTPA"/>
    <property type="match status" value="1"/>
</dbReference>
<evidence type="ECO:0000313" key="3">
    <source>
        <dbReference type="EMBL" id="MDD7913698.1"/>
    </source>
</evidence>
<gene>
    <name evidence="3" type="ORF">N5A56_004405</name>
</gene>
<dbReference type="EMBL" id="JAOSLC020000002">
    <property type="protein sequence ID" value="MDD7913698.1"/>
    <property type="molecule type" value="Genomic_DNA"/>
</dbReference>
<sequence length="351" mass="40268">MKKTVLILLFCLPTLLFSQNCNCTSNFNWLKTTFEKNDAGFSYAISKKGEQAYEMHNKVFIKKTASVTNINDCQKLMAEWLAFFRSGHLKIKNINKSKLNTKKENRKLPEIYFKTINKQTVYLRISTFSGSVRKTIDSVILKHKKTILKTPNLIIDIRNNGGGSDSSYSKLLPLLYTNPIRSIGIEFLSTTLNNQRMLDFINNPKWGFDQDGKKWAKQSFDKLEKQKGSFVNLSSTMVDEIKYDTIYKFPKRVGIIINGKNGSTAEQFLLDAKQSKKVKLFGSTTKGVLDISNMHFVTFPSGKFELGYGLSRSMRIPEMAIDEKGIQPDYFLDEEIKKEDWIEFVAKSLEK</sequence>
<organism evidence="3 4">
    <name type="scientific">Polaribacter ponticola</name>
    <dbReference type="NCBI Taxonomy" id="2978475"/>
    <lineage>
        <taxon>Bacteria</taxon>
        <taxon>Pseudomonadati</taxon>
        <taxon>Bacteroidota</taxon>
        <taxon>Flavobacteriia</taxon>
        <taxon>Flavobacteriales</taxon>
        <taxon>Flavobacteriaceae</taxon>
    </lineage>
</organism>
<dbReference type="SUPFAM" id="SSF52096">
    <property type="entry name" value="ClpP/crotonase"/>
    <property type="match status" value="1"/>
</dbReference>
<dbReference type="InterPro" id="IPR029045">
    <property type="entry name" value="ClpP/crotonase-like_dom_sf"/>
</dbReference>
<comment type="caution">
    <text evidence="3">The sequence shown here is derived from an EMBL/GenBank/DDBJ whole genome shotgun (WGS) entry which is preliminary data.</text>
</comment>
<evidence type="ECO:0000313" key="4">
    <source>
        <dbReference type="Proteomes" id="UP001151478"/>
    </source>
</evidence>
<dbReference type="Gene3D" id="3.90.226.10">
    <property type="entry name" value="2-enoyl-CoA Hydratase, Chain A, domain 1"/>
    <property type="match status" value="1"/>
</dbReference>
<dbReference type="Proteomes" id="UP001151478">
    <property type="component" value="Unassembled WGS sequence"/>
</dbReference>
<evidence type="ECO:0000259" key="2">
    <source>
        <dbReference type="Pfam" id="PF03572"/>
    </source>
</evidence>
<keyword evidence="4" id="KW-1185">Reference proteome</keyword>
<proteinExistence type="predicted"/>
<dbReference type="RefSeq" id="WP_265726210.1">
    <property type="nucleotide sequence ID" value="NZ_JAOSLC020000002.1"/>
</dbReference>